<gene>
    <name evidence="4" type="ORF">SAMN05421541_11614</name>
</gene>
<accession>A0A1I2KFC2</accession>
<keyword evidence="5" id="KW-1185">Reference proteome</keyword>
<dbReference type="CDD" id="cd01948">
    <property type="entry name" value="EAL"/>
    <property type="match status" value="1"/>
</dbReference>
<dbReference type="Gene3D" id="3.20.20.450">
    <property type="entry name" value="EAL domain"/>
    <property type="match status" value="1"/>
</dbReference>
<dbReference type="SMART" id="SM00052">
    <property type="entry name" value="EAL"/>
    <property type="match status" value="1"/>
</dbReference>
<evidence type="ECO:0000313" key="4">
    <source>
        <dbReference type="EMBL" id="SFF63811.1"/>
    </source>
</evidence>
<proteinExistence type="predicted"/>
<dbReference type="InterPro" id="IPR052155">
    <property type="entry name" value="Biofilm_reg_signaling"/>
</dbReference>
<dbReference type="EMBL" id="FONV01000016">
    <property type="protein sequence ID" value="SFF63811.1"/>
    <property type="molecule type" value="Genomic_DNA"/>
</dbReference>
<dbReference type="SUPFAM" id="SSF141868">
    <property type="entry name" value="EAL domain-like"/>
    <property type="match status" value="1"/>
</dbReference>
<keyword evidence="1" id="KW-0812">Transmembrane</keyword>
<name>A0A1I2KFC2_9ACTN</name>
<dbReference type="SUPFAM" id="SSF55073">
    <property type="entry name" value="Nucleotide cyclase"/>
    <property type="match status" value="1"/>
</dbReference>
<feature type="transmembrane region" description="Helical" evidence="1">
    <location>
        <begin position="110"/>
        <end position="128"/>
    </location>
</feature>
<sequence>MRGSDAAPGPPPRDRALTVPLIIAWTALAAVLAWLARRDPGGVLLGNAGGTVIAACATAACHRVSRLATDRRVSAFWRLWAGSAAALLVSTLAATVAAIRGDADMPPNEAASNVVSLVLAMIAFRHVPITSRTRLDWARLLLDGTAVIVAGTVFFGYVVLRTVPDGTPLATRTGAGVVGICCLLGLVIFSRAAMSPTGRVDPLALGILAFEPVVGLVTVLAFLVGNDLSDTLVTYLGYPLVGLGMTLAAYRQGRVLDVAPKHLRWSFADPLQFLSVAVTGVLVIIVSARDLDLRGRAVIIGAVLIATIIVIRQLLSLRENNRALRGIRRQQAELERLALTDNLTGLANRTGFLVELTERLDAGQPSTAMFLDIDDFKEVNDTLGPAAADQLLRQVAERLRDGAADDECVARLGGDEFAVLLPTGEPSAAEAAATRLQGTVGRPVHAAAPQAAATRLQGTVGRPVHAAAPQAGAGTQQFLLHASVGIAVAEPGETADEVLRNADIALYAAKESGKASWVRFEPRMRQDMTAHARLAGELHDAIVGGQLRLLYQPVYDLVNGRMHGCEALVRWQHPERGFVSPADFIPVAERSGLIVPLGAWVLREACGQLAQWRATLGADAVEAVNVNVAVRQLRESGFVDEVAAVLSDTGLQPRHLIIEVTESSVADGPQVTEALEALHAMGVRLALDDFGTGQSSLSLLRAVPVDVLKLDKSFVDGIADGTDRGRLAVAAAVAQLVEYLQLKAVAEGIESQAQLERLRDMGYRYGQGYFMAKPLPPAECGARMATPQGFLWYGPPDAPVAVPAAIAAPRAETRPPG</sequence>
<dbReference type="InterPro" id="IPR029787">
    <property type="entry name" value="Nucleotide_cyclase"/>
</dbReference>
<evidence type="ECO:0000256" key="1">
    <source>
        <dbReference type="SAM" id="Phobius"/>
    </source>
</evidence>
<dbReference type="Pfam" id="PF00990">
    <property type="entry name" value="GGDEF"/>
    <property type="match status" value="2"/>
</dbReference>
<feature type="transmembrane region" description="Helical" evidence="1">
    <location>
        <begin position="295"/>
        <end position="315"/>
    </location>
</feature>
<feature type="transmembrane region" description="Helical" evidence="1">
    <location>
        <begin position="42"/>
        <end position="64"/>
    </location>
</feature>
<dbReference type="RefSeq" id="WP_093620471.1">
    <property type="nucleotide sequence ID" value="NZ_BOMT01000086.1"/>
</dbReference>
<dbReference type="PROSITE" id="PS50883">
    <property type="entry name" value="EAL"/>
    <property type="match status" value="1"/>
</dbReference>
<evidence type="ECO:0000259" key="3">
    <source>
        <dbReference type="PROSITE" id="PS50887"/>
    </source>
</evidence>
<keyword evidence="1" id="KW-1133">Transmembrane helix</keyword>
<feature type="transmembrane region" description="Helical" evidence="1">
    <location>
        <begin position="202"/>
        <end position="226"/>
    </location>
</feature>
<dbReference type="Proteomes" id="UP000199645">
    <property type="component" value="Unassembled WGS sequence"/>
</dbReference>
<feature type="transmembrane region" description="Helical" evidence="1">
    <location>
        <begin position="16"/>
        <end position="36"/>
    </location>
</feature>
<dbReference type="NCBIfam" id="TIGR00254">
    <property type="entry name" value="GGDEF"/>
    <property type="match status" value="1"/>
</dbReference>
<dbReference type="STRING" id="35752.SAMN05421541_11614"/>
<dbReference type="Gene3D" id="3.30.70.270">
    <property type="match status" value="1"/>
</dbReference>
<feature type="transmembrane region" description="Helical" evidence="1">
    <location>
        <begin position="140"/>
        <end position="160"/>
    </location>
</feature>
<dbReference type="PANTHER" id="PTHR44757">
    <property type="entry name" value="DIGUANYLATE CYCLASE DGCP"/>
    <property type="match status" value="1"/>
</dbReference>
<feature type="transmembrane region" description="Helical" evidence="1">
    <location>
        <begin position="76"/>
        <end position="98"/>
    </location>
</feature>
<reference evidence="4 5" key="1">
    <citation type="submission" date="2016-10" db="EMBL/GenBank/DDBJ databases">
        <authorList>
            <person name="de Groot N.N."/>
        </authorList>
    </citation>
    <scope>NUCLEOTIDE SEQUENCE [LARGE SCALE GENOMIC DNA]</scope>
    <source>
        <strain evidence="4 5">DSM 43019</strain>
    </source>
</reference>
<organism evidence="4 5">
    <name type="scientific">Actinoplanes philippinensis</name>
    <dbReference type="NCBI Taxonomy" id="35752"/>
    <lineage>
        <taxon>Bacteria</taxon>
        <taxon>Bacillati</taxon>
        <taxon>Actinomycetota</taxon>
        <taxon>Actinomycetes</taxon>
        <taxon>Micromonosporales</taxon>
        <taxon>Micromonosporaceae</taxon>
        <taxon>Actinoplanes</taxon>
    </lineage>
</organism>
<feature type="domain" description="GGDEF" evidence="3">
    <location>
        <begin position="364"/>
        <end position="522"/>
    </location>
</feature>
<dbReference type="PROSITE" id="PS50887">
    <property type="entry name" value="GGDEF"/>
    <property type="match status" value="1"/>
</dbReference>
<feature type="transmembrane region" description="Helical" evidence="1">
    <location>
        <begin position="172"/>
        <end position="190"/>
    </location>
</feature>
<evidence type="ECO:0000259" key="2">
    <source>
        <dbReference type="PROSITE" id="PS50883"/>
    </source>
</evidence>
<evidence type="ECO:0000313" key="5">
    <source>
        <dbReference type="Proteomes" id="UP000199645"/>
    </source>
</evidence>
<dbReference type="AlphaFoldDB" id="A0A1I2KFC2"/>
<dbReference type="InterPro" id="IPR043128">
    <property type="entry name" value="Rev_trsase/Diguanyl_cyclase"/>
</dbReference>
<dbReference type="SMART" id="SM00267">
    <property type="entry name" value="GGDEF"/>
    <property type="match status" value="1"/>
</dbReference>
<protein>
    <submittedName>
        <fullName evidence="4">Diguanylate cyclase (GGDEF) domain-containing protein</fullName>
    </submittedName>
</protein>
<dbReference type="InterPro" id="IPR000160">
    <property type="entry name" value="GGDEF_dom"/>
</dbReference>
<dbReference type="PANTHER" id="PTHR44757:SF2">
    <property type="entry name" value="BIOFILM ARCHITECTURE MAINTENANCE PROTEIN MBAA"/>
    <property type="match status" value="1"/>
</dbReference>
<feature type="transmembrane region" description="Helical" evidence="1">
    <location>
        <begin position="232"/>
        <end position="250"/>
    </location>
</feature>
<dbReference type="CDD" id="cd01949">
    <property type="entry name" value="GGDEF"/>
    <property type="match status" value="1"/>
</dbReference>
<dbReference type="Pfam" id="PF00563">
    <property type="entry name" value="EAL"/>
    <property type="match status" value="1"/>
</dbReference>
<dbReference type="InterPro" id="IPR035919">
    <property type="entry name" value="EAL_sf"/>
</dbReference>
<feature type="domain" description="EAL" evidence="2">
    <location>
        <begin position="531"/>
        <end position="788"/>
    </location>
</feature>
<dbReference type="InterPro" id="IPR001633">
    <property type="entry name" value="EAL_dom"/>
</dbReference>
<keyword evidence="1" id="KW-0472">Membrane</keyword>
<feature type="transmembrane region" description="Helical" evidence="1">
    <location>
        <begin position="271"/>
        <end position="289"/>
    </location>
</feature>
<dbReference type="OrthoDB" id="3273928at2"/>